<dbReference type="AlphaFoldDB" id="A0A7R8WT00"/>
<organism evidence="1">
    <name type="scientific">Cyprideis torosa</name>
    <dbReference type="NCBI Taxonomy" id="163714"/>
    <lineage>
        <taxon>Eukaryota</taxon>
        <taxon>Metazoa</taxon>
        <taxon>Ecdysozoa</taxon>
        <taxon>Arthropoda</taxon>
        <taxon>Crustacea</taxon>
        <taxon>Oligostraca</taxon>
        <taxon>Ostracoda</taxon>
        <taxon>Podocopa</taxon>
        <taxon>Podocopida</taxon>
        <taxon>Cytherocopina</taxon>
        <taxon>Cytheroidea</taxon>
        <taxon>Cytherideidae</taxon>
        <taxon>Cyprideis</taxon>
    </lineage>
</organism>
<sequence>MESTKQLNKFMGGPSGLEISLDPVLFRCTLEEGDGKYLMIDVGASRSSKNFHRDLDGDIQRGRETALHLISYGPGASLEAVPYLEDSEYYSKPMTYPEVHWRGNFDPIQSQRDSAVLAVPPFYLQEFILKRHVFSPKLLELAALPESVVIGKCGV</sequence>
<proteinExistence type="predicted"/>
<name>A0A7R8WT00_9CRUS</name>
<accession>A0A7R8WT00</accession>
<evidence type="ECO:0000313" key="1">
    <source>
        <dbReference type="EMBL" id="CAD7234711.1"/>
    </source>
</evidence>
<reference evidence="1" key="1">
    <citation type="submission" date="2020-11" db="EMBL/GenBank/DDBJ databases">
        <authorList>
            <person name="Tran Van P."/>
        </authorList>
    </citation>
    <scope>NUCLEOTIDE SEQUENCE</scope>
</reference>
<dbReference type="EMBL" id="OB669559">
    <property type="protein sequence ID" value="CAD7234711.1"/>
    <property type="molecule type" value="Genomic_DNA"/>
</dbReference>
<dbReference type="OrthoDB" id="413993at2759"/>
<gene>
    <name evidence="1" type="ORF">CTOB1V02_LOCUS12527</name>
</gene>
<protein>
    <submittedName>
        <fullName evidence="1">Uncharacterized protein</fullName>
    </submittedName>
</protein>